<proteinExistence type="predicted"/>
<organism evidence="1 2">
    <name type="scientific">Aspergillus melleus</name>
    <dbReference type="NCBI Taxonomy" id="138277"/>
    <lineage>
        <taxon>Eukaryota</taxon>
        <taxon>Fungi</taxon>
        <taxon>Dikarya</taxon>
        <taxon>Ascomycota</taxon>
        <taxon>Pezizomycotina</taxon>
        <taxon>Eurotiomycetes</taxon>
        <taxon>Eurotiomycetidae</taxon>
        <taxon>Eurotiales</taxon>
        <taxon>Aspergillaceae</taxon>
        <taxon>Aspergillus</taxon>
        <taxon>Aspergillus subgen. Circumdati</taxon>
    </lineage>
</organism>
<evidence type="ECO:0000313" key="1">
    <source>
        <dbReference type="EMBL" id="KAK1141292.1"/>
    </source>
</evidence>
<sequence length="206" mass="22343">MAIQRVVINPEDDRPATRDLPSGGTAPDSPPSPKEVKFHPSRSDSENASLYCVCTATTILEWAGIRVMTDPNFLHAGDHVHLGPGVSSTRRTNPAVDLHDLPRIDLVLLSHYHGDHFDQEVETSLRRDLPIITTPHAQAQLTNKAGDSFTKISALDHFESTMVDIGGSASLGHRRLRVTGMPGKHVPDNSVVESLNAVVNAVSPRT</sequence>
<name>A0ACC3ATW7_9EURO</name>
<dbReference type="EMBL" id="JAOPJF010000066">
    <property type="protein sequence ID" value="KAK1141292.1"/>
    <property type="molecule type" value="Genomic_DNA"/>
</dbReference>
<dbReference type="Proteomes" id="UP001177260">
    <property type="component" value="Unassembled WGS sequence"/>
</dbReference>
<comment type="caution">
    <text evidence="1">The sequence shown here is derived from an EMBL/GenBank/DDBJ whole genome shotgun (WGS) entry which is preliminary data.</text>
</comment>
<evidence type="ECO:0000313" key="2">
    <source>
        <dbReference type="Proteomes" id="UP001177260"/>
    </source>
</evidence>
<gene>
    <name evidence="1" type="ORF">N8T08_009196</name>
</gene>
<accession>A0ACC3ATW7</accession>
<protein>
    <submittedName>
        <fullName evidence="1">Uncharacterized protein</fullName>
    </submittedName>
</protein>
<reference evidence="1 2" key="1">
    <citation type="journal article" date="2023" name="ACS Omega">
        <title>Identification of the Neoaspergillic Acid Biosynthesis Gene Cluster by Establishing an In Vitro CRISPR-Ribonucleoprotein Genetic System in Aspergillus melleus.</title>
        <authorList>
            <person name="Yuan B."/>
            <person name="Grau M.F."/>
            <person name="Murata R.M."/>
            <person name="Torok T."/>
            <person name="Venkateswaran K."/>
            <person name="Stajich J.E."/>
            <person name="Wang C.C.C."/>
        </authorList>
    </citation>
    <scope>NUCLEOTIDE SEQUENCE [LARGE SCALE GENOMIC DNA]</scope>
    <source>
        <strain evidence="1 2">IMV 1140</strain>
    </source>
</reference>
<keyword evidence="2" id="KW-1185">Reference proteome</keyword>